<gene>
    <name evidence="18" type="ORF">ACFS6H_06875</name>
</gene>
<dbReference type="InterPro" id="IPR054765">
    <property type="entry name" value="SLBB_dom"/>
</dbReference>
<dbReference type="EMBL" id="JBHUOZ010000001">
    <property type="protein sequence ID" value="MFD2919419.1"/>
    <property type="molecule type" value="Genomic_DNA"/>
</dbReference>
<evidence type="ECO:0000313" key="19">
    <source>
        <dbReference type="Proteomes" id="UP001597511"/>
    </source>
</evidence>
<evidence type="ECO:0000256" key="10">
    <source>
        <dbReference type="ARBA" id="ARBA00023114"/>
    </source>
</evidence>
<evidence type="ECO:0000256" key="4">
    <source>
        <dbReference type="ARBA" id="ARBA00022452"/>
    </source>
</evidence>
<sequence length="263" mass="29846">MKSVFYWSMLLGVIFMTSCNVEKRLPNYLQHVNDSTILRDVKIPELRIQKNDMLNIIVYSSSTNREVADEIYNIPNRIQNQGGQTLAGSTNTFLVDVYGNINYPEIGLIRAEGLTRLQLEDTIRTRINAKKEMLNNPQVAVRFQNLRVLIMGEVKQQGPISIPGERVTILEAIGLAGGTTDHAVRQKVKIVREIDGKREMGYVDLSSNDLFTSPYYSLMQNDVVVVDPIPRKTRNLIQSEVMQQLGWVISIVTTALLIYNVFK</sequence>
<evidence type="ECO:0000256" key="13">
    <source>
        <dbReference type="ARBA" id="ARBA00023237"/>
    </source>
</evidence>
<keyword evidence="9" id="KW-0406">Ion transport</keyword>
<keyword evidence="5" id="KW-0762">Sugar transport</keyword>
<keyword evidence="3" id="KW-0813">Transport</keyword>
<comment type="subcellular location">
    <subcellularLocation>
        <location evidence="1">Cell outer membrane</location>
        <topology evidence="1">Multi-pass membrane protein</topology>
    </subcellularLocation>
</comment>
<evidence type="ECO:0000256" key="5">
    <source>
        <dbReference type="ARBA" id="ARBA00022597"/>
    </source>
</evidence>
<feature type="transmembrane region" description="Helical" evidence="15">
    <location>
        <begin position="245"/>
        <end position="262"/>
    </location>
</feature>
<dbReference type="RefSeq" id="WP_386096589.1">
    <property type="nucleotide sequence ID" value="NZ_JBHUOZ010000001.1"/>
</dbReference>
<evidence type="ECO:0000256" key="15">
    <source>
        <dbReference type="SAM" id="Phobius"/>
    </source>
</evidence>
<evidence type="ECO:0000256" key="8">
    <source>
        <dbReference type="ARBA" id="ARBA00023047"/>
    </source>
</evidence>
<name>A0ABW6A321_9BACT</name>
<keyword evidence="15" id="KW-1133">Transmembrane helix</keyword>
<dbReference type="PANTHER" id="PTHR33619">
    <property type="entry name" value="POLYSACCHARIDE EXPORT PROTEIN GFCE-RELATED"/>
    <property type="match status" value="1"/>
</dbReference>
<evidence type="ECO:0000259" key="16">
    <source>
        <dbReference type="Pfam" id="PF02563"/>
    </source>
</evidence>
<keyword evidence="7" id="KW-0732">Signal</keyword>
<keyword evidence="13" id="KW-0998">Cell outer membrane</keyword>
<dbReference type="Gene3D" id="3.10.560.10">
    <property type="entry name" value="Outer membrane lipoprotein wza domain like"/>
    <property type="match status" value="1"/>
</dbReference>
<evidence type="ECO:0000256" key="1">
    <source>
        <dbReference type="ARBA" id="ARBA00004571"/>
    </source>
</evidence>
<dbReference type="Proteomes" id="UP001597511">
    <property type="component" value="Unassembled WGS sequence"/>
</dbReference>
<evidence type="ECO:0000259" key="17">
    <source>
        <dbReference type="Pfam" id="PF22461"/>
    </source>
</evidence>
<keyword evidence="11 15" id="KW-0472">Membrane</keyword>
<dbReference type="InterPro" id="IPR003715">
    <property type="entry name" value="Poly_export_N"/>
</dbReference>
<dbReference type="PANTHER" id="PTHR33619:SF3">
    <property type="entry name" value="POLYSACCHARIDE EXPORT PROTEIN GFCE-RELATED"/>
    <property type="match status" value="1"/>
</dbReference>
<feature type="domain" description="Polysaccharide export protein N-terminal" evidence="16">
    <location>
        <begin position="44"/>
        <end position="143"/>
    </location>
</feature>
<evidence type="ECO:0000256" key="2">
    <source>
        <dbReference type="ARBA" id="ARBA00009450"/>
    </source>
</evidence>
<evidence type="ECO:0000256" key="11">
    <source>
        <dbReference type="ARBA" id="ARBA00023136"/>
    </source>
</evidence>
<dbReference type="Pfam" id="PF22461">
    <property type="entry name" value="SLBB_2"/>
    <property type="match status" value="1"/>
</dbReference>
<evidence type="ECO:0000256" key="12">
    <source>
        <dbReference type="ARBA" id="ARBA00023139"/>
    </source>
</evidence>
<evidence type="ECO:0000313" key="18">
    <source>
        <dbReference type="EMBL" id="MFD2919419.1"/>
    </source>
</evidence>
<proteinExistence type="inferred from homology"/>
<organism evidence="18 19">
    <name type="scientific">Terrimonas rubra</name>
    <dbReference type="NCBI Taxonomy" id="1035890"/>
    <lineage>
        <taxon>Bacteria</taxon>
        <taxon>Pseudomonadati</taxon>
        <taxon>Bacteroidota</taxon>
        <taxon>Chitinophagia</taxon>
        <taxon>Chitinophagales</taxon>
        <taxon>Chitinophagaceae</taxon>
        <taxon>Terrimonas</taxon>
    </lineage>
</organism>
<keyword evidence="10" id="KW-0626">Porin</keyword>
<evidence type="ECO:0000256" key="14">
    <source>
        <dbReference type="ARBA" id="ARBA00023288"/>
    </source>
</evidence>
<dbReference type="Pfam" id="PF02563">
    <property type="entry name" value="Poly_export"/>
    <property type="match status" value="1"/>
</dbReference>
<comment type="similarity">
    <text evidence="2">Belongs to the BexD/CtrA/VexA family.</text>
</comment>
<keyword evidence="12" id="KW-0564">Palmitate</keyword>
<keyword evidence="19" id="KW-1185">Reference proteome</keyword>
<protein>
    <submittedName>
        <fullName evidence="18">Polysaccharide biosynthesis/export family protein</fullName>
    </submittedName>
</protein>
<dbReference type="InterPro" id="IPR049712">
    <property type="entry name" value="Poly_export"/>
</dbReference>
<keyword evidence="4" id="KW-1134">Transmembrane beta strand</keyword>
<dbReference type="PROSITE" id="PS51257">
    <property type="entry name" value="PROKAR_LIPOPROTEIN"/>
    <property type="match status" value="1"/>
</dbReference>
<accession>A0ABW6A321</accession>
<keyword evidence="14" id="KW-0449">Lipoprotein</keyword>
<keyword evidence="6 15" id="KW-0812">Transmembrane</keyword>
<evidence type="ECO:0000256" key="3">
    <source>
        <dbReference type="ARBA" id="ARBA00022448"/>
    </source>
</evidence>
<feature type="domain" description="SLBB" evidence="17">
    <location>
        <begin position="147"/>
        <end position="226"/>
    </location>
</feature>
<keyword evidence="8" id="KW-0625">Polysaccharide transport</keyword>
<comment type="caution">
    <text evidence="18">The sequence shown here is derived from an EMBL/GenBank/DDBJ whole genome shotgun (WGS) entry which is preliminary data.</text>
</comment>
<reference evidence="19" key="1">
    <citation type="journal article" date="2019" name="Int. J. Syst. Evol. Microbiol.">
        <title>The Global Catalogue of Microorganisms (GCM) 10K type strain sequencing project: providing services to taxonomists for standard genome sequencing and annotation.</title>
        <authorList>
            <consortium name="The Broad Institute Genomics Platform"/>
            <consortium name="The Broad Institute Genome Sequencing Center for Infectious Disease"/>
            <person name="Wu L."/>
            <person name="Ma J."/>
        </authorList>
    </citation>
    <scope>NUCLEOTIDE SEQUENCE [LARGE SCALE GENOMIC DNA]</scope>
    <source>
        <strain evidence="19">KCTC 23299</strain>
    </source>
</reference>
<evidence type="ECO:0000256" key="6">
    <source>
        <dbReference type="ARBA" id="ARBA00022692"/>
    </source>
</evidence>
<evidence type="ECO:0000256" key="9">
    <source>
        <dbReference type="ARBA" id="ARBA00023065"/>
    </source>
</evidence>
<evidence type="ECO:0000256" key="7">
    <source>
        <dbReference type="ARBA" id="ARBA00022729"/>
    </source>
</evidence>